<evidence type="ECO:0000313" key="2">
    <source>
        <dbReference type="Proteomes" id="UP000034854"/>
    </source>
</evidence>
<dbReference type="Proteomes" id="UP000034854">
    <property type="component" value="Unassembled WGS sequence"/>
</dbReference>
<organism evidence="1 2">
    <name type="scientific">Candidatus Curtissbacteria bacterium GW2011_GWA1_41_11</name>
    <dbReference type="NCBI Taxonomy" id="1618409"/>
    <lineage>
        <taxon>Bacteria</taxon>
        <taxon>Candidatus Curtissiibacteriota</taxon>
    </lineage>
</organism>
<dbReference type="EMBL" id="LCAG01000003">
    <property type="protein sequence ID" value="KKR87713.1"/>
    <property type="molecule type" value="Genomic_DNA"/>
</dbReference>
<evidence type="ECO:0008006" key="3">
    <source>
        <dbReference type="Google" id="ProtNLM"/>
    </source>
</evidence>
<name>A0A0G0UFQ2_9BACT</name>
<reference evidence="1 2" key="1">
    <citation type="journal article" date="2015" name="Nature">
        <title>rRNA introns, odd ribosomes, and small enigmatic genomes across a large radiation of phyla.</title>
        <authorList>
            <person name="Brown C.T."/>
            <person name="Hug L.A."/>
            <person name="Thomas B.C."/>
            <person name="Sharon I."/>
            <person name="Castelle C.J."/>
            <person name="Singh A."/>
            <person name="Wilkins M.J."/>
            <person name="Williams K.H."/>
            <person name="Banfield J.F."/>
        </authorList>
    </citation>
    <scope>NUCLEOTIDE SEQUENCE [LARGE SCALE GENOMIC DNA]</scope>
</reference>
<comment type="caution">
    <text evidence="1">The sequence shown here is derived from an EMBL/GenBank/DDBJ whole genome shotgun (WGS) entry which is preliminary data.</text>
</comment>
<gene>
    <name evidence="1" type="ORF">UU34_C0003G0055</name>
</gene>
<dbReference type="AlphaFoldDB" id="A0A0G0UFQ2"/>
<protein>
    <recommendedName>
        <fullName evidence="3">Dockerin domain-containing protein</fullName>
    </recommendedName>
</protein>
<evidence type="ECO:0000313" key="1">
    <source>
        <dbReference type="EMBL" id="KKR87713.1"/>
    </source>
</evidence>
<sequence length="208" mass="22980">MTERSINSNNQPAESKLENEKGKLLWQVTKHVPFLVPLLLFAAITGACNAQGGSESPTPTIDPAVFEPHNVPFVNVELVDENGDGVINLFDARRQKGIDWLPGLDRDGQRGEDGKFRITQHDIDVMRESLCLLPASSQNDINGDGHTTDGDLAIVNGYLNKEVEDEKDPNARLDEFWGGIVIDGNESDPTTRDHKAVFEPMQTDPFCK</sequence>
<proteinExistence type="predicted"/>
<accession>A0A0G0UFQ2</accession>